<keyword evidence="2" id="KW-1185">Reference proteome</keyword>
<dbReference type="Gene3D" id="3.90.1200.10">
    <property type="match status" value="1"/>
</dbReference>
<dbReference type="EMBL" id="JASCIR010000002">
    <property type="protein sequence ID" value="MDI3385456.1"/>
    <property type="molecule type" value="Genomic_DNA"/>
</dbReference>
<protein>
    <submittedName>
        <fullName evidence="1">Aminoglycoside phosphotransferase</fullName>
    </submittedName>
</protein>
<dbReference type="InterPro" id="IPR011009">
    <property type="entry name" value="Kinase-like_dom_sf"/>
</dbReference>
<reference evidence="1 2" key="1">
    <citation type="submission" date="2023-05" db="EMBL/GenBank/DDBJ databases">
        <title>Draft genome sequence of Streptomyces sp. B-S-A8 isolated from a cave soil in Thailand.</title>
        <authorList>
            <person name="Chamroensaksri N."/>
            <person name="Muangham S."/>
        </authorList>
    </citation>
    <scope>NUCLEOTIDE SEQUENCE [LARGE SCALE GENOMIC DNA]</scope>
    <source>
        <strain evidence="1 2">B-S-A8</strain>
    </source>
</reference>
<gene>
    <name evidence="1" type="ORF">QIS99_04390</name>
</gene>
<dbReference type="SUPFAM" id="SSF56112">
    <property type="entry name" value="Protein kinase-like (PK-like)"/>
    <property type="match status" value="1"/>
</dbReference>
<comment type="caution">
    <text evidence="1">The sequence shown here is derived from an EMBL/GenBank/DDBJ whole genome shotgun (WGS) entry which is preliminary data.</text>
</comment>
<evidence type="ECO:0000313" key="1">
    <source>
        <dbReference type="EMBL" id="MDI3385456.1"/>
    </source>
</evidence>
<proteinExistence type="predicted"/>
<organism evidence="1 2">
    <name type="scientific">Streptomyces solicavernae</name>
    <dbReference type="NCBI Taxonomy" id="3043614"/>
    <lineage>
        <taxon>Bacteria</taxon>
        <taxon>Bacillati</taxon>
        <taxon>Actinomycetota</taxon>
        <taxon>Actinomycetes</taxon>
        <taxon>Kitasatosporales</taxon>
        <taxon>Streptomycetaceae</taxon>
        <taxon>Streptomyces</taxon>
    </lineage>
</organism>
<dbReference type="RefSeq" id="WP_282510536.1">
    <property type="nucleotide sequence ID" value="NZ_JASCIR010000002.1"/>
</dbReference>
<sequence length="268" mass="29203">MPTERIPYDVLPAGLRAAIEKQAGPIRQVHTVEAGFNSAISARLTTGHGIVFLKGLPADHPRIDTLHREVAINAHVTHVSPSLVWHVQVAGWEVLAFEAIDGPHADFHDSDNLVRVADTLTHLSQTRAPDGLDLRHAEQRLAAYAPAAALPYFAGDTLAHTDPNPTNILISDGRAVLVDWAWATRAAPWLDAAYWVLWLVADGHSPEAAERWAAHIPAFRTAPSVGVNAFASANEQLWSGIAADDPDPWTQRVHAAAKQWTAHRTRHS</sequence>
<accession>A0ABT6RLZ1</accession>
<name>A0ABT6RLZ1_9ACTN</name>
<evidence type="ECO:0000313" key="2">
    <source>
        <dbReference type="Proteomes" id="UP001224661"/>
    </source>
</evidence>
<dbReference type="Proteomes" id="UP001224661">
    <property type="component" value="Unassembled WGS sequence"/>
</dbReference>